<organism evidence="4 5">
    <name type="scientific">Roseomonas fluvialis</name>
    <dbReference type="NCBI Taxonomy" id="1750527"/>
    <lineage>
        <taxon>Bacteria</taxon>
        <taxon>Pseudomonadati</taxon>
        <taxon>Pseudomonadota</taxon>
        <taxon>Alphaproteobacteria</taxon>
        <taxon>Acetobacterales</taxon>
        <taxon>Roseomonadaceae</taxon>
        <taxon>Roseomonas</taxon>
    </lineage>
</organism>
<sequence length="358" mass="38256">MGETRVSNERFRIGYLIKVPHQSFLETAAKDPALELVRLTLDEGENAALAQLATCQGYYVRASRDELPKPFHVNDTLLARLPNLLMAASQGAGYDTIEPAACTRAGVLLVNQAGGNAEAVAEHAVGMMLALLKRFPECHAAMREGRAQRREEFMGRNLLGKTVGLIGIGNVGTRTAAILHAAFQCRVLAYDPYVDAATVADRGAEKCDDLAAMLAQCDIVSIHCPLTPESRAMMAADGFAAMKPGSVLVTTARGSIHDEGALLAALQSGHIAAAGLDVWEQEPPPADHPLLSHPAVICTQHTAGVTHESRAMITRIAAEAFSAFAAGRFPPRIINPEVKARVAERYRAALGRDITDHA</sequence>
<dbReference type="Pfam" id="PF00389">
    <property type="entry name" value="2-Hacid_dh"/>
    <property type="match status" value="1"/>
</dbReference>
<evidence type="ECO:0000259" key="2">
    <source>
        <dbReference type="Pfam" id="PF00389"/>
    </source>
</evidence>
<dbReference type="Pfam" id="PF02826">
    <property type="entry name" value="2-Hacid_dh_C"/>
    <property type="match status" value="1"/>
</dbReference>
<evidence type="ECO:0000313" key="4">
    <source>
        <dbReference type="EMBL" id="BDG74941.1"/>
    </source>
</evidence>
<dbReference type="PANTHER" id="PTHR42938">
    <property type="entry name" value="FORMATE DEHYDROGENASE 1"/>
    <property type="match status" value="1"/>
</dbReference>
<dbReference type="Proteomes" id="UP000831327">
    <property type="component" value="Chromosome"/>
</dbReference>
<dbReference type="Gene3D" id="3.40.50.720">
    <property type="entry name" value="NAD(P)-binding Rossmann-like Domain"/>
    <property type="match status" value="2"/>
</dbReference>
<protein>
    <submittedName>
        <fullName evidence="4">D-3-phosphoglycerate dehydrogenase</fullName>
    </submittedName>
</protein>
<evidence type="ECO:0000259" key="3">
    <source>
        <dbReference type="Pfam" id="PF02826"/>
    </source>
</evidence>
<feature type="domain" description="D-isomer specific 2-hydroxyacid dehydrogenase catalytic" evidence="2">
    <location>
        <begin position="50"/>
        <end position="335"/>
    </location>
</feature>
<reference evidence="4 5" key="1">
    <citation type="journal article" date="2016" name="Microbes Environ.">
        <title>Phylogenetically diverse aerobic anoxygenic phototrophic bacteria isolated from epilithic biofilms in Tama river, Japan.</title>
        <authorList>
            <person name="Hirose S."/>
            <person name="Matsuura K."/>
            <person name="Haruta S."/>
        </authorList>
    </citation>
    <scope>NUCLEOTIDE SEQUENCE [LARGE SCALE GENOMIC DNA]</scope>
    <source>
        <strain evidence="4 5">S08</strain>
    </source>
</reference>
<keyword evidence="1" id="KW-0560">Oxidoreductase</keyword>
<dbReference type="InterPro" id="IPR006139">
    <property type="entry name" value="D-isomer_2_OHA_DH_cat_dom"/>
</dbReference>
<accession>A0ABM7Y8R2</accession>
<evidence type="ECO:0000256" key="1">
    <source>
        <dbReference type="RuleBase" id="RU003719"/>
    </source>
</evidence>
<comment type="similarity">
    <text evidence="1">Belongs to the D-isomer specific 2-hydroxyacid dehydrogenase family.</text>
</comment>
<dbReference type="InterPro" id="IPR036291">
    <property type="entry name" value="NAD(P)-bd_dom_sf"/>
</dbReference>
<dbReference type="InterPro" id="IPR006140">
    <property type="entry name" value="D-isomer_DH_NAD-bd"/>
</dbReference>
<feature type="domain" description="D-isomer specific 2-hydroxyacid dehydrogenase NAD-binding" evidence="3">
    <location>
        <begin position="125"/>
        <end position="303"/>
    </location>
</feature>
<evidence type="ECO:0000313" key="5">
    <source>
        <dbReference type="Proteomes" id="UP000831327"/>
    </source>
</evidence>
<proteinExistence type="inferred from homology"/>
<dbReference type="EMBL" id="AP025637">
    <property type="protein sequence ID" value="BDG74941.1"/>
    <property type="molecule type" value="Genomic_DNA"/>
</dbReference>
<keyword evidence="5" id="KW-1185">Reference proteome</keyword>
<gene>
    <name evidence="4" type="ORF">Rmf_48700</name>
</gene>
<name>A0ABM7Y8R2_9PROT</name>
<dbReference type="PANTHER" id="PTHR42938:SF47">
    <property type="entry name" value="HYDROXYPYRUVATE REDUCTASE"/>
    <property type="match status" value="1"/>
</dbReference>
<dbReference type="SUPFAM" id="SSF52283">
    <property type="entry name" value="Formate/glycerate dehydrogenase catalytic domain-like"/>
    <property type="match status" value="1"/>
</dbReference>
<dbReference type="SUPFAM" id="SSF51735">
    <property type="entry name" value="NAD(P)-binding Rossmann-fold domains"/>
    <property type="match status" value="1"/>
</dbReference>